<evidence type="ECO:0000256" key="2">
    <source>
        <dbReference type="ARBA" id="ARBA00022741"/>
    </source>
</evidence>
<keyword evidence="3" id="KW-0418">Kinase</keyword>
<keyword evidence="2" id="KW-0547">Nucleotide-binding</keyword>
<dbReference type="GO" id="GO:0009229">
    <property type="term" value="P:thiamine diphosphate biosynthetic process"/>
    <property type="evidence" value="ECO:0007669"/>
    <property type="project" value="InterPro"/>
</dbReference>
<evidence type="ECO:0000256" key="1">
    <source>
        <dbReference type="ARBA" id="ARBA00022679"/>
    </source>
</evidence>
<dbReference type="Proteomes" id="UP000315115">
    <property type="component" value="Chromosome 2"/>
</dbReference>
<evidence type="ECO:0000256" key="3">
    <source>
        <dbReference type="ARBA" id="ARBA00022777"/>
    </source>
</evidence>
<dbReference type="RefSeq" id="WP_143694009.1">
    <property type="nucleotide sequence ID" value="NZ_AP019799.1"/>
</dbReference>
<dbReference type="GO" id="GO:0016301">
    <property type="term" value="F:kinase activity"/>
    <property type="evidence" value="ECO:0007669"/>
    <property type="project" value="UniProtKB-KW"/>
</dbReference>
<sequence length="75" mass="8029">MEYAAIMLCPDGGIVRHEETQEVANVFVGDFDSMEDAVNQACLDLACTHLHKGVISKGTGKGGFMLVTTQELGEV</sequence>
<gene>
    <name evidence="5" type="ORF">VroAM7_44570</name>
</gene>
<dbReference type="AlphaFoldDB" id="A0A510IDD9"/>
<evidence type="ECO:0000313" key="6">
    <source>
        <dbReference type="Proteomes" id="UP000315115"/>
    </source>
</evidence>
<accession>A0A510IDD9</accession>
<protein>
    <submittedName>
        <fullName evidence="5">Uncharacterized protein</fullName>
    </submittedName>
</protein>
<dbReference type="GO" id="GO:0004788">
    <property type="term" value="F:thiamine diphosphokinase activity"/>
    <property type="evidence" value="ECO:0007669"/>
    <property type="project" value="InterPro"/>
</dbReference>
<dbReference type="GO" id="GO:0005524">
    <property type="term" value="F:ATP binding"/>
    <property type="evidence" value="ECO:0007669"/>
    <property type="project" value="UniProtKB-KW"/>
</dbReference>
<dbReference type="EMBL" id="AP019799">
    <property type="protein sequence ID" value="BBL91804.1"/>
    <property type="molecule type" value="Genomic_DNA"/>
</dbReference>
<proteinExistence type="predicted"/>
<evidence type="ECO:0000256" key="4">
    <source>
        <dbReference type="ARBA" id="ARBA00022840"/>
    </source>
</evidence>
<dbReference type="InterPro" id="IPR036759">
    <property type="entry name" value="TPK_catalytic_sf"/>
</dbReference>
<evidence type="ECO:0000313" key="5">
    <source>
        <dbReference type="EMBL" id="BBL91804.1"/>
    </source>
</evidence>
<organism evidence="5 6">
    <name type="scientific">Vibrio rotiferianus</name>
    <dbReference type="NCBI Taxonomy" id="190895"/>
    <lineage>
        <taxon>Bacteria</taxon>
        <taxon>Pseudomonadati</taxon>
        <taxon>Pseudomonadota</taxon>
        <taxon>Gammaproteobacteria</taxon>
        <taxon>Vibrionales</taxon>
        <taxon>Vibrionaceae</taxon>
        <taxon>Vibrio</taxon>
    </lineage>
</organism>
<dbReference type="SUPFAM" id="SSF63999">
    <property type="entry name" value="Thiamin pyrophosphokinase, catalytic domain"/>
    <property type="match status" value="1"/>
</dbReference>
<reference evidence="6" key="1">
    <citation type="submission" date="2019-07" db="EMBL/GenBank/DDBJ databases">
        <title>Complete Genome Sequences of Vibrion rotiferianus strain AM7.</title>
        <authorList>
            <person name="Miyazaki K."/>
            <person name="Wiseschart A."/>
            <person name="Pootanakit K."/>
            <person name="Ishimori K."/>
            <person name="Kitahara K."/>
        </authorList>
    </citation>
    <scope>NUCLEOTIDE SEQUENCE [LARGE SCALE GENOMIC DNA]</scope>
    <source>
        <strain evidence="6">AM7</strain>
    </source>
</reference>
<keyword evidence="4" id="KW-0067">ATP-binding</keyword>
<name>A0A510IDD9_9VIBR</name>
<keyword evidence="1" id="KW-0808">Transferase</keyword>